<name>A0A182NW59_9DIPT</name>
<accession>A0A182NW59</accession>
<sequence length="97" mass="10676">GPVPSNRWLSFTVTTTVNFECCSPSDETHSKWASVNSSCSSITGPFSGCGFGWWPDATFPLAPPPRTALPDDTFSFSKRFFHATAFSLVFLNKFKLC</sequence>
<evidence type="ECO:0000313" key="2">
    <source>
        <dbReference type="Proteomes" id="UP000075884"/>
    </source>
</evidence>
<reference evidence="1" key="2">
    <citation type="submission" date="2020-05" db="UniProtKB">
        <authorList>
            <consortium name="EnsemblMetazoa"/>
        </authorList>
    </citation>
    <scope>IDENTIFICATION</scope>
    <source>
        <strain evidence="1">WRAIR2</strain>
    </source>
</reference>
<reference evidence="2" key="1">
    <citation type="submission" date="2013-03" db="EMBL/GenBank/DDBJ databases">
        <title>The Genome Sequence of Anopheles dirus WRAIR2.</title>
        <authorList>
            <consortium name="The Broad Institute Genomics Platform"/>
            <person name="Neafsey D.E."/>
            <person name="Walton C."/>
            <person name="Walker B."/>
            <person name="Young S.K."/>
            <person name="Zeng Q."/>
            <person name="Gargeya S."/>
            <person name="Fitzgerald M."/>
            <person name="Haas B."/>
            <person name="Abouelleil A."/>
            <person name="Allen A.W."/>
            <person name="Alvarado L."/>
            <person name="Arachchi H.M."/>
            <person name="Berlin A.M."/>
            <person name="Chapman S.B."/>
            <person name="Gainer-Dewar J."/>
            <person name="Goldberg J."/>
            <person name="Griggs A."/>
            <person name="Gujja S."/>
            <person name="Hansen M."/>
            <person name="Howarth C."/>
            <person name="Imamovic A."/>
            <person name="Ireland A."/>
            <person name="Larimer J."/>
            <person name="McCowan C."/>
            <person name="Murphy C."/>
            <person name="Pearson M."/>
            <person name="Poon T.W."/>
            <person name="Priest M."/>
            <person name="Roberts A."/>
            <person name="Saif S."/>
            <person name="Shea T."/>
            <person name="Sisk P."/>
            <person name="Sykes S."/>
            <person name="Wortman J."/>
            <person name="Nusbaum C."/>
            <person name="Birren B."/>
        </authorList>
    </citation>
    <scope>NUCLEOTIDE SEQUENCE [LARGE SCALE GENOMIC DNA]</scope>
    <source>
        <strain evidence="2">WRAIR2</strain>
    </source>
</reference>
<keyword evidence="2" id="KW-1185">Reference proteome</keyword>
<dbReference type="AlphaFoldDB" id="A0A182NW59"/>
<organism evidence="1 2">
    <name type="scientific">Anopheles dirus</name>
    <dbReference type="NCBI Taxonomy" id="7168"/>
    <lineage>
        <taxon>Eukaryota</taxon>
        <taxon>Metazoa</taxon>
        <taxon>Ecdysozoa</taxon>
        <taxon>Arthropoda</taxon>
        <taxon>Hexapoda</taxon>
        <taxon>Insecta</taxon>
        <taxon>Pterygota</taxon>
        <taxon>Neoptera</taxon>
        <taxon>Endopterygota</taxon>
        <taxon>Diptera</taxon>
        <taxon>Nematocera</taxon>
        <taxon>Culicoidea</taxon>
        <taxon>Culicidae</taxon>
        <taxon>Anophelinae</taxon>
        <taxon>Anopheles</taxon>
    </lineage>
</organism>
<evidence type="ECO:0000313" key="1">
    <source>
        <dbReference type="EnsemblMetazoa" id="ADIR014143-PA"/>
    </source>
</evidence>
<dbReference type="VEuPathDB" id="VectorBase:ADIR014143"/>
<dbReference type="Proteomes" id="UP000075884">
    <property type="component" value="Unassembled WGS sequence"/>
</dbReference>
<proteinExistence type="predicted"/>
<dbReference type="EnsemblMetazoa" id="ADIR014143-RA">
    <property type="protein sequence ID" value="ADIR014143-PA"/>
    <property type="gene ID" value="ADIR014143"/>
</dbReference>
<protein>
    <submittedName>
        <fullName evidence="1">Uncharacterized protein</fullName>
    </submittedName>
</protein>